<keyword evidence="2" id="KW-1185">Reference proteome</keyword>
<protein>
    <submittedName>
        <fullName evidence="1">Uncharacterized protein</fullName>
    </submittedName>
</protein>
<dbReference type="AlphaFoldDB" id="A0A7J7GZ54"/>
<reference evidence="1 2" key="2">
    <citation type="submission" date="2020-07" db="EMBL/GenBank/DDBJ databases">
        <title>Genome assembly of wild tea tree DASZ reveals pedigree and selection history of tea varieties.</title>
        <authorList>
            <person name="Zhang W."/>
        </authorList>
    </citation>
    <scope>NUCLEOTIDE SEQUENCE [LARGE SCALE GENOMIC DNA]</scope>
    <source>
        <strain evidence="2">cv. G240</strain>
        <tissue evidence="1">Leaf</tissue>
    </source>
</reference>
<evidence type="ECO:0000313" key="2">
    <source>
        <dbReference type="Proteomes" id="UP000593564"/>
    </source>
</evidence>
<sequence>MPTTYSVYNLTNHDCGICSNGFEIQNLQERQSGKKECFPKPQNQLFSIIRLSLICGSDLEDRVVLNGSSIRYHLVVLHHMC</sequence>
<gene>
    <name evidence="1" type="ORF">HYC85_018795</name>
</gene>
<organism evidence="1 2">
    <name type="scientific">Camellia sinensis</name>
    <name type="common">Tea plant</name>
    <name type="synonym">Thea sinensis</name>
    <dbReference type="NCBI Taxonomy" id="4442"/>
    <lineage>
        <taxon>Eukaryota</taxon>
        <taxon>Viridiplantae</taxon>
        <taxon>Streptophyta</taxon>
        <taxon>Embryophyta</taxon>
        <taxon>Tracheophyta</taxon>
        <taxon>Spermatophyta</taxon>
        <taxon>Magnoliopsida</taxon>
        <taxon>eudicotyledons</taxon>
        <taxon>Gunneridae</taxon>
        <taxon>Pentapetalae</taxon>
        <taxon>asterids</taxon>
        <taxon>Ericales</taxon>
        <taxon>Theaceae</taxon>
        <taxon>Camellia</taxon>
    </lineage>
</organism>
<evidence type="ECO:0000313" key="1">
    <source>
        <dbReference type="EMBL" id="KAF5944718.1"/>
    </source>
</evidence>
<reference evidence="2" key="1">
    <citation type="journal article" date="2020" name="Nat. Commun.">
        <title>Genome assembly of wild tea tree DASZ reveals pedigree and selection history of tea varieties.</title>
        <authorList>
            <person name="Zhang W."/>
            <person name="Zhang Y."/>
            <person name="Qiu H."/>
            <person name="Guo Y."/>
            <person name="Wan H."/>
            <person name="Zhang X."/>
            <person name="Scossa F."/>
            <person name="Alseekh S."/>
            <person name="Zhang Q."/>
            <person name="Wang P."/>
            <person name="Xu L."/>
            <person name="Schmidt M.H."/>
            <person name="Jia X."/>
            <person name="Li D."/>
            <person name="Zhu A."/>
            <person name="Guo F."/>
            <person name="Chen W."/>
            <person name="Ni D."/>
            <person name="Usadel B."/>
            <person name="Fernie A.R."/>
            <person name="Wen W."/>
        </authorList>
    </citation>
    <scope>NUCLEOTIDE SEQUENCE [LARGE SCALE GENOMIC DNA]</scope>
    <source>
        <strain evidence="2">cv. G240</strain>
    </source>
</reference>
<name>A0A7J7GZ54_CAMSI</name>
<dbReference type="EMBL" id="JACBKZ010000008">
    <property type="protein sequence ID" value="KAF5944718.1"/>
    <property type="molecule type" value="Genomic_DNA"/>
</dbReference>
<accession>A0A7J7GZ54</accession>
<proteinExistence type="predicted"/>
<comment type="caution">
    <text evidence="1">The sequence shown here is derived from an EMBL/GenBank/DDBJ whole genome shotgun (WGS) entry which is preliminary data.</text>
</comment>
<dbReference type="Proteomes" id="UP000593564">
    <property type="component" value="Unassembled WGS sequence"/>
</dbReference>